<feature type="binding site" evidence="4">
    <location>
        <position position="49"/>
    </location>
    <ligand>
        <name>pyruvate</name>
        <dbReference type="ChEBI" id="CHEBI:15361"/>
    </ligand>
</feature>
<proteinExistence type="inferred from homology"/>
<comment type="similarity">
    <text evidence="2">Belongs to the DapA family.</text>
</comment>
<organism evidence="5 6">
    <name type="scientific">Devosia crocina</name>
    <dbReference type="NCBI Taxonomy" id="429728"/>
    <lineage>
        <taxon>Bacteria</taxon>
        <taxon>Pseudomonadati</taxon>
        <taxon>Pseudomonadota</taxon>
        <taxon>Alphaproteobacteria</taxon>
        <taxon>Hyphomicrobiales</taxon>
        <taxon>Devosiaceae</taxon>
        <taxon>Devosia</taxon>
    </lineage>
</organism>
<dbReference type="OrthoDB" id="7157803at2"/>
<dbReference type="Pfam" id="PF00701">
    <property type="entry name" value="DHDPS"/>
    <property type="match status" value="1"/>
</dbReference>
<dbReference type="InterPro" id="IPR002220">
    <property type="entry name" value="DapA-like"/>
</dbReference>
<accession>A0A1I7N2Y5</accession>
<dbReference type="STRING" id="429728.SAMN05216456_0653"/>
<dbReference type="PIRSF" id="PIRSF001365">
    <property type="entry name" value="DHDPS"/>
    <property type="match status" value="1"/>
</dbReference>
<dbReference type="AlphaFoldDB" id="A0A1I7N2Y5"/>
<evidence type="ECO:0000313" key="5">
    <source>
        <dbReference type="EMBL" id="SFV29017.1"/>
    </source>
</evidence>
<dbReference type="CDD" id="cd00408">
    <property type="entry name" value="DHDPS-like"/>
    <property type="match status" value="1"/>
</dbReference>
<feature type="active site" description="Schiff-base intermediate with substrate" evidence="3">
    <location>
        <position position="171"/>
    </location>
</feature>
<gene>
    <name evidence="5" type="ORF">SAMN05216456_0653</name>
</gene>
<sequence length="299" mass="31434">MAASDLKGVIAASITPFTPDLDVDVKRLAHHCADLLSASCSFVSTFGTTGEGASLSTREKLSALKALKAEGADMSRQIPGVMTPTLDDAAEMVVGIAEAGCRAALVLPPYYYGTSEEGIASWYDALIERTQSATSIDILLYNIPQLSRIRFTADLIKTIVSRHGSRIVGVKDSTGDADNGVMLARTFPELAIFTGDDRVLPTLLNNGGAGMIGGMPNVFARDLVSLYNNPADADTLAKQTQRILAVDKGGSLVALKAALAHYSGDPELARVLPPLKMLEGQGLTELLASFSQSGFNAAS</sequence>
<evidence type="ECO:0000256" key="2">
    <source>
        <dbReference type="PIRNR" id="PIRNR001365"/>
    </source>
</evidence>
<dbReference type="InterPro" id="IPR013785">
    <property type="entry name" value="Aldolase_TIM"/>
</dbReference>
<dbReference type="RefSeq" id="WP_092420849.1">
    <property type="nucleotide sequence ID" value="NZ_FPCK01000001.1"/>
</dbReference>
<dbReference type="Gene3D" id="3.20.20.70">
    <property type="entry name" value="Aldolase class I"/>
    <property type="match status" value="1"/>
</dbReference>
<dbReference type="GO" id="GO:0008840">
    <property type="term" value="F:4-hydroxy-tetrahydrodipicolinate synthase activity"/>
    <property type="evidence" value="ECO:0007669"/>
    <property type="project" value="TreeGrafter"/>
</dbReference>
<keyword evidence="1 2" id="KW-0456">Lyase</keyword>
<dbReference type="Proteomes" id="UP000199074">
    <property type="component" value="Unassembled WGS sequence"/>
</dbReference>
<name>A0A1I7N2Y5_9HYPH</name>
<feature type="binding site" evidence="4">
    <location>
        <position position="212"/>
    </location>
    <ligand>
        <name>pyruvate</name>
        <dbReference type="ChEBI" id="CHEBI:15361"/>
    </ligand>
</feature>
<feature type="active site" description="Proton donor/acceptor" evidence="3">
    <location>
        <position position="141"/>
    </location>
</feature>
<reference evidence="5 6" key="1">
    <citation type="submission" date="2016-10" db="EMBL/GenBank/DDBJ databases">
        <authorList>
            <person name="de Groot N.N."/>
        </authorList>
    </citation>
    <scope>NUCLEOTIDE SEQUENCE [LARGE SCALE GENOMIC DNA]</scope>
    <source>
        <strain evidence="5 6">IPL20</strain>
    </source>
</reference>
<evidence type="ECO:0000313" key="6">
    <source>
        <dbReference type="Proteomes" id="UP000199074"/>
    </source>
</evidence>
<keyword evidence="6" id="KW-1185">Reference proteome</keyword>
<dbReference type="PANTHER" id="PTHR12128">
    <property type="entry name" value="DIHYDRODIPICOLINATE SYNTHASE"/>
    <property type="match status" value="1"/>
</dbReference>
<dbReference type="SUPFAM" id="SSF51569">
    <property type="entry name" value="Aldolase"/>
    <property type="match status" value="1"/>
</dbReference>
<dbReference type="SMART" id="SM01130">
    <property type="entry name" value="DHDPS"/>
    <property type="match status" value="1"/>
</dbReference>
<protein>
    <submittedName>
        <fullName evidence="5">4-hydroxy-tetrahydrodipicolinate synthase</fullName>
    </submittedName>
</protein>
<dbReference type="EMBL" id="FPCK01000001">
    <property type="protein sequence ID" value="SFV29017.1"/>
    <property type="molecule type" value="Genomic_DNA"/>
</dbReference>
<evidence type="ECO:0000256" key="1">
    <source>
        <dbReference type="ARBA" id="ARBA00023239"/>
    </source>
</evidence>
<dbReference type="PANTHER" id="PTHR12128:SF67">
    <property type="entry name" value="BLR3884 PROTEIN"/>
    <property type="match status" value="1"/>
</dbReference>
<evidence type="ECO:0000256" key="3">
    <source>
        <dbReference type="PIRSR" id="PIRSR001365-1"/>
    </source>
</evidence>
<evidence type="ECO:0000256" key="4">
    <source>
        <dbReference type="PIRSR" id="PIRSR001365-2"/>
    </source>
</evidence>